<evidence type="ECO:0000313" key="3">
    <source>
        <dbReference type="Proteomes" id="UP000004535"/>
    </source>
</evidence>
<proteinExistence type="predicted"/>
<sequence length="41" mass="4820">MRPTSFRDARFRRHPGSRNLDRSQKVSFFRSVASGICHAKR</sequence>
<dbReference type="AlphaFoldDB" id="B9BYR1"/>
<name>B9BYR1_9BURK</name>
<accession>B9BYR1</accession>
<reference evidence="2 3" key="1">
    <citation type="journal article" date="2012" name="J. Bacteriol.">
        <title>Draft Genome Sequence Determination for Cystic Fibrosis and Chronic Granulomatous Disease Burkholderia multivorans Isolates.</title>
        <authorList>
            <person name="Varga J.J."/>
            <person name="Losada L."/>
            <person name="Zelazny A.M."/>
            <person name="Brinkac L."/>
            <person name="Harkins D."/>
            <person name="Radune D."/>
            <person name="Hostetler J."/>
            <person name="Sampaio E.P."/>
            <person name="Ronning C.M."/>
            <person name="Nierman W.C."/>
            <person name="Greenberg D.E."/>
            <person name="Holland S.M."/>
            <person name="Goldberg J.B."/>
        </authorList>
    </citation>
    <scope>NUCLEOTIDE SEQUENCE [LARGE SCALE GENOMIC DNA]</scope>
    <source>
        <strain evidence="2 3">CGD2</strain>
    </source>
</reference>
<evidence type="ECO:0000313" key="2">
    <source>
        <dbReference type="EMBL" id="EEE04132.1"/>
    </source>
</evidence>
<feature type="region of interest" description="Disordered" evidence="1">
    <location>
        <begin position="1"/>
        <end position="22"/>
    </location>
</feature>
<dbReference type="EMBL" id="ACFC01000018">
    <property type="protein sequence ID" value="EEE04132.1"/>
    <property type="molecule type" value="Genomic_DNA"/>
</dbReference>
<evidence type="ECO:0000256" key="1">
    <source>
        <dbReference type="SAM" id="MobiDB-lite"/>
    </source>
</evidence>
<protein>
    <submittedName>
        <fullName evidence="2">Uncharacterized protein</fullName>
    </submittedName>
</protein>
<dbReference type="Proteomes" id="UP000004535">
    <property type="component" value="Unassembled WGS sequence"/>
</dbReference>
<gene>
    <name evidence="2" type="ORF">BURMUCGD2_3618</name>
</gene>
<comment type="caution">
    <text evidence="2">The sequence shown here is derived from an EMBL/GenBank/DDBJ whole genome shotgun (WGS) entry which is preliminary data.</text>
</comment>
<organism evidence="2 3">
    <name type="scientific">Burkholderia multivorans CGD2</name>
    <dbReference type="NCBI Taxonomy" id="513052"/>
    <lineage>
        <taxon>Bacteria</taxon>
        <taxon>Pseudomonadati</taxon>
        <taxon>Pseudomonadota</taxon>
        <taxon>Betaproteobacteria</taxon>
        <taxon>Burkholderiales</taxon>
        <taxon>Burkholderiaceae</taxon>
        <taxon>Burkholderia</taxon>
        <taxon>Burkholderia cepacia complex</taxon>
    </lineage>
</organism>